<organism evidence="4 5">
    <name type="scientific">candidate division CPR2 bacterium GW2011_GWC1_41_48</name>
    <dbReference type="NCBI Taxonomy" id="1618344"/>
    <lineage>
        <taxon>Bacteria</taxon>
        <taxon>Bacteria division CPR2</taxon>
    </lineage>
</organism>
<evidence type="ECO:0000313" key="4">
    <source>
        <dbReference type="EMBL" id="KKS09254.1"/>
    </source>
</evidence>
<feature type="transmembrane region" description="Helical" evidence="1">
    <location>
        <begin position="43"/>
        <end position="64"/>
    </location>
</feature>
<proteinExistence type="predicted"/>
<evidence type="ECO:0000256" key="1">
    <source>
        <dbReference type="SAM" id="Phobius"/>
    </source>
</evidence>
<gene>
    <name evidence="4" type="ORF">UU65_C0002G0032</name>
</gene>
<feature type="domain" description="DUF3048" evidence="2">
    <location>
        <begin position="94"/>
        <end position="235"/>
    </location>
</feature>
<evidence type="ECO:0000313" key="5">
    <source>
        <dbReference type="Proteomes" id="UP000033869"/>
    </source>
</evidence>
<evidence type="ECO:0008006" key="6">
    <source>
        <dbReference type="Google" id="ProtNLM"/>
    </source>
</evidence>
<protein>
    <recommendedName>
        <fullName evidence="6">PT repeat-containing protein</fullName>
    </recommendedName>
</protein>
<dbReference type="InterPro" id="IPR021416">
    <property type="entry name" value="DUF3048_N"/>
</dbReference>
<keyword evidence="1" id="KW-1133">Transmembrane helix</keyword>
<keyword evidence="1" id="KW-0472">Membrane</keyword>
<sequence>MPVFCYTKIMKEKPRKHPKNNREEKPKDIKGNRFTRFVKKHKISIIAVVSSLFLALGIIVAAYWPKGEIDLGIPKEGKPKKVTKQEEPKYEMPLSGVKVTNENLTKRRPFAVSIENSPEARPQSSLNMADIVYETVAEGGITRFLAFYQQNEPNEIGPVRSARTYFLDWVMPYDAVFVHAGGSEAALNLIRSLGIKEIDDLKGDKAFWRDNSRYAPHNDYTNYSKIKNVALKKGFDLDYNVAGYSFKDDLKKEERLEAQTINVSFSSASYNVSWQYNKERNLYNRLIAGTPHLDRVTDKQIMAKNIVVQEVLQFPSSTAEQHSKKTVGSGNATIFLDGQAVKAIWKKADRKSPTRFYDAAGNEIKFNRGQTWFEVITQFGSVKAG</sequence>
<dbReference type="InterPro" id="IPR035328">
    <property type="entry name" value="DUF3048_C"/>
</dbReference>
<keyword evidence="1" id="KW-0812">Transmembrane</keyword>
<accession>A0A0G0W8E1</accession>
<reference evidence="4 5" key="1">
    <citation type="journal article" date="2015" name="Nature">
        <title>rRNA introns, odd ribosomes, and small enigmatic genomes across a large radiation of phyla.</title>
        <authorList>
            <person name="Brown C.T."/>
            <person name="Hug L.A."/>
            <person name="Thomas B.C."/>
            <person name="Sharon I."/>
            <person name="Castelle C.J."/>
            <person name="Singh A."/>
            <person name="Wilkins M.J."/>
            <person name="Williams K.H."/>
            <person name="Banfield J.F."/>
        </authorList>
    </citation>
    <scope>NUCLEOTIDE SEQUENCE [LARGE SCALE GENOMIC DNA]</scope>
</reference>
<dbReference type="Proteomes" id="UP000033869">
    <property type="component" value="Unassembled WGS sequence"/>
</dbReference>
<comment type="caution">
    <text evidence="4">The sequence shown here is derived from an EMBL/GenBank/DDBJ whole genome shotgun (WGS) entry which is preliminary data.</text>
</comment>
<dbReference type="EMBL" id="LCBL01000002">
    <property type="protein sequence ID" value="KKS09254.1"/>
    <property type="molecule type" value="Genomic_DNA"/>
</dbReference>
<name>A0A0G0W8E1_UNCC2</name>
<dbReference type="Gene3D" id="3.50.90.10">
    <property type="entry name" value="YerB-like"/>
    <property type="match status" value="1"/>
</dbReference>
<dbReference type="AlphaFoldDB" id="A0A0G0W8E1"/>
<dbReference type="InterPro" id="IPR023158">
    <property type="entry name" value="YerB-like_sf"/>
</dbReference>
<dbReference type="Pfam" id="PF17479">
    <property type="entry name" value="DUF3048_C"/>
    <property type="match status" value="1"/>
</dbReference>
<feature type="domain" description="DUF3048" evidence="3">
    <location>
        <begin position="261"/>
        <end position="372"/>
    </location>
</feature>
<dbReference type="Pfam" id="PF11258">
    <property type="entry name" value="DUF3048"/>
    <property type="match status" value="1"/>
</dbReference>
<evidence type="ECO:0000259" key="2">
    <source>
        <dbReference type="Pfam" id="PF11258"/>
    </source>
</evidence>
<dbReference type="SUPFAM" id="SSF159774">
    <property type="entry name" value="YerB-like"/>
    <property type="match status" value="1"/>
</dbReference>
<evidence type="ECO:0000259" key="3">
    <source>
        <dbReference type="Pfam" id="PF17479"/>
    </source>
</evidence>